<feature type="compositionally biased region" description="Basic and acidic residues" evidence="5">
    <location>
        <begin position="1"/>
        <end position="12"/>
    </location>
</feature>
<evidence type="ECO:0000256" key="4">
    <source>
        <dbReference type="ARBA" id="ARBA00023136"/>
    </source>
</evidence>
<keyword evidence="3 6" id="KW-1133">Transmembrane helix</keyword>
<dbReference type="GO" id="GO:0005385">
    <property type="term" value="F:zinc ion transmembrane transporter activity"/>
    <property type="evidence" value="ECO:0007669"/>
    <property type="project" value="TreeGrafter"/>
</dbReference>
<dbReference type="Pfam" id="PF02535">
    <property type="entry name" value="Zip"/>
    <property type="match status" value="1"/>
</dbReference>
<reference evidence="7" key="2">
    <citation type="submission" date="2021-04" db="EMBL/GenBank/DDBJ databases">
        <authorList>
            <person name="Podell S."/>
        </authorList>
    </citation>
    <scope>NUCLEOTIDE SEQUENCE</scope>
    <source>
        <strain evidence="7">Hildebrandi</strain>
    </source>
</reference>
<keyword evidence="9" id="KW-1185">Reference proteome</keyword>
<evidence type="ECO:0000256" key="2">
    <source>
        <dbReference type="ARBA" id="ARBA00022692"/>
    </source>
</evidence>
<dbReference type="GO" id="GO:0016020">
    <property type="term" value="C:membrane"/>
    <property type="evidence" value="ECO:0007669"/>
    <property type="project" value="UniProtKB-SubCell"/>
</dbReference>
<evidence type="ECO:0000256" key="3">
    <source>
        <dbReference type="ARBA" id="ARBA00022989"/>
    </source>
</evidence>
<feature type="transmembrane region" description="Helical" evidence="6">
    <location>
        <begin position="317"/>
        <end position="338"/>
    </location>
</feature>
<dbReference type="Proteomes" id="UP000693970">
    <property type="component" value="Unassembled WGS sequence"/>
</dbReference>
<evidence type="ECO:0000256" key="6">
    <source>
        <dbReference type="SAM" id="Phobius"/>
    </source>
</evidence>
<accession>A0A9K3P8G7</accession>
<reference evidence="7" key="1">
    <citation type="journal article" date="2021" name="Sci. Rep.">
        <title>Diploid genomic architecture of Nitzschia inconspicua, an elite biomass production diatom.</title>
        <authorList>
            <person name="Oliver A."/>
            <person name="Podell S."/>
            <person name="Pinowska A."/>
            <person name="Traller J.C."/>
            <person name="Smith S.R."/>
            <person name="McClure R."/>
            <person name="Beliaev A."/>
            <person name="Bohutskyi P."/>
            <person name="Hill E.A."/>
            <person name="Rabines A."/>
            <person name="Zheng H."/>
            <person name="Allen L.Z."/>
            <person name="Kuo A."/>
            <person name="Grigoriev I.V."/>
            <person name="Allen A.E."/>
            <person name="Hazlebeck D."/>
            <person name="Allen E.E."/>
        </authorList>
    </citation>
    <scope>NUCLEOTIDE SEQUENCE</scope>
    <source>
        <strain evidence="7">Hildebrandi</strain>
    </source>
</reference>
<evidence type="ECO:0000313" key="8">
    <source>
        <dbReference type="EMBL" id="KAG7365945.1"/>
    </source>
</evidence>
<dbReference type="AlphaFoldDB" id="A0A9K3P8G7"/>
<dbReference type="OrthoDB" id="448280at2759"/>
<keyword evidence="2 6" id="KW-0812">Transmembrane</keyword>
<evidence type="ECO:0000256" key="5">
    <source>
        <dbReference type="SAM" id="MobiDB-lite"/>
    </source>
</evidence>
<dbReference type="InterPro" id="IPR003689">
    <property type="entry name" value="ZIP"/>
</dbReference>
<sequence>MASPRYDSDSHETGVSTAALRARKMRHQRSGRIGRLRLRLSPLQSKGMLLLLLVIISESVTLTKAVQFWSTIQGNGFSEPDRQPKRFLFQESSGSCKANDMSCSTSNGHPISIPGAFGKLTKRIVSLVPTKSSPNCCTEFQKCIGKSTSSNLQQECTMIPRGGHSTAKAAADAAADLVASKMPYNIPLNGWKVIFQAFLTTLNVVCWLVPLQSKKISDNKLALSLANAFSGGVFLSLAFGHLIPECVHGFEGMNYNEVTPYLLVLSGYLLIFFVEKVAFDAHEILHEMEHAQDHKAVENGSSDSTVSENSSTSGRSALILLGALAVHSILEMAALGLADSFTDSAILTLSIALHQPAESIALLVAFLKSGMPKGQIIRFLSIFSAMGPIGVALGMAVNEFAAPIVDSIMVAVVAGTFVYVGATEVIPEEWEDSEHKWKKFFALMSGIVSILIITQYTMTLG</sequence>
<feature type="transmembrane region" description="Helical" evidence="6">
    <location>
        <begin position="344"/>
        <end position="367"/>
    </location>
</feature>
<name>A0A9K3P8G7_9STRA</name>
<feature type="transmembrane region" description="Helical" evidence="6">
    <location>
        <begin position="190"/>
        <end position="209"/>
    </location>
</feature>
<feature type="transmembrane region" description="Helical" evidence="6">
    <location>
        <begin position="379"/>
        <end position="397"/>
    </location>
</feature>
<feature type="transmembrane region" description="Helical" evidence="6">
    <location>
        <begin position="258"/>
        <end position="279"/>
    </location>
</feature>
<proteinExistence type="predicted"/>
<evidence type="ECO:0000313" key="7">
    <source>
        <dbReference type="EMBL" id="KAG7338338.1"/>
    </source>
</evidence>
<feature type="transmembrane region" description="Helical" evidence="6">
    <location>
        <begin position="221"/>
        <end position="243"/>
    </location>
</feature>
<feature type="transmembrane region" description="Helical" evidence="6">
    <location>
        <begin position="440"/>
        <end position="458"/>
    </location>
</feature>
<dbReference type="EMBL" id="JAGRRH010000007">
    <property type="protein sequence ID" value="KAG7365945.1"/>
    <property type="molecule type" value="Genomic_DNA"/>
</dbReference>
<feature type="region of interest" description="Disordered" evidence="5">
    <location>
        <begin position="1"/>
        <end position="26"/>
    </location>
</feature>
<dbReference type="EMBL" id="JAGRRH010000059">
    <property type="protein sequence ID" value="KAG7338338.1"/>
    <property type="molecule type" value="Genomic_DNA"/>
</dbReference>
<gene>
    <name evidence="7" type="ORF">IV203_004736</name>
    <name evidence="8" type="ORF">IV203_028615</name>
</gene>
<protein>
    <submittedName>
        <fullName evidence="7">ZIP zinc transporter</fullName>
    </submittedName>
</protein>
<feature type="transmembrane region" description="Helical" evidence="6">
    <location>
        <begin position="403"/>
        <end position="420"/>
    </location>
</feature>
<evidence type="ECO:0000313" key="9">
    <source>
        <dbReference type="Proteomes" id="UP000693970"/>
    </source>
</evidence>
<comment type="caution">
    <text evidence="7">The sequence shown here is derived from an EMBL/GenBank/DDBJ whole genome shotgun (WGS) entry which is preliminary data.</text>
</comment>
<organism evidence="7 9">
    <name type="scientific">Nitzschia inconspicua</name>
    <dbReference type="NCBI Taxonomy" id="303405"/>
    <lineage>
        <taxon>Eukaryota</taxon>
        <taxon>Sar</taxon>
        <taxon>Stramenopiles</taxon>
        <taxon>Ochrophyta</taxon>
        <taxon>Bacillariophyta</taxon>
        <taxon>Bacillariophyceae</taxon>
        <taxon>Bacillariophycidae</taxon>
        <taxon>Bacillariales</taxon>
        <taxon>Bacillariaceae</taxon>
        <taxon>Nitzschia</taxon>
    </lineage>
</organism>
<evidence type="ECO:0000256" key="1">
    <source>
        <dbReference type="ARBA" id="ARBA00004141"/>
    </source>
</evidence>
<comment type="subcellular location">
    <subcellularLocation>
        <location evidence="1">Membrane</location>
        <topology evidence="1">Multi-pass membrane protein</topology>
    </subcellularLocation>
</comment>
<keyword evidence="4 6" id="KW-0472">Membrane</keyword>
<dbReference type="PANTHER" id="PTHR11040">
    <property type="entry name" value="ZINC/IRON TRANSPORTER"/>
    <property type="match status" value="1"/>
</dbReference>
<dbReference type="PANTHER" id="PTHR11040:SF140">
    <property type="entry name" value="ZRT (ZRT), IRT- (IRT-) LIKE PROTEIN TRANSPORTER"/>
    <property type="match status" value="1"/>
</dbReference>